<gene>
    <name evidence="1" type="ORF">CUJ84_Chr001638</name>
</gene>
<proteinExistence type="predicted"/>
<name>A0A2K9Z1P4_RHILE</name>
<dbReference type="Proteomes" id="UP000238523">
    <property type="component" value="Chromosome"/>
</dbReference>
<accession>A0A2K9Z1P4</accession>
<sequence>MAPASPIAIPREFASMLMAREVADVGSGFLIIDRYSASAGMLRMLLKPKHLSIDLCLFNMLQAI</sequence>
<protein>
    <submittedName>
        <fullName evidence="1">Uncharacterized protein</fullName>
    </submittedName>
</protein>
<evidence type="ECO:0000313" key="2">
    <source>
        <dbReference type="Proteomes" id="UP000238523"/>
    </source>
</evidence>
<dbReference type="EMBL" id="CP025012">
    <property type="protein sequence ID" value="AUW42021.1"/>
    <property type="molecule type" value="Genomic_DNA"/>
</dbReference>
<evidence type="ECO:0000313" key="1">
    <source>
        <dbReference type="EMBL" id="AUW42021.1"/>
    </source>
</evidence>
<dbReference type="AlphaFoldDB" id="A0A2K9Z1P4"/>
<reference evidence="1 2" key="1">
    <citation type="submission" date="2017-11" db="EMBL/GenBank/DDBJ databases">
        <title>Complete genome of Rhizobium leguminosarum Norway, an ineffective micro-symbiont.</title>
        <authorList>
            <person name="Hoffrichter A."/>
            <person name="Liang J."/>
            <person name="Brachmann A."/>
            <person name="Marin M."/>
        </authorList>
    </citation>
    <scope>NUCLEOTIDE SEQUENCE [LARGE SCALE GENOMIC DNA]</scope>
    <source>
        <strain evidence="1 2">Norway</strain>
    </source>
</reference>
<organism evidence="1 2">
    <name type="scientific">Rhizobium leguminosarum</name>
    <dbReference type="NCBI Taxonomy" id="384"/>
    <lineage>
        <taxon>Bacteria</taxon>
        <taxon>Pseudomonadati</taxon>
        <taxon>Pseudomonadota</taxon>
        <taxon>Alphaproteobacteria</taxon>
        <taxon>Hyphomicrobiales</taxon>
        <taxon>Rhizobiaceae</taxon>
        <taxon>Rhizobium/Agrobacterium group</taxon>
        <taxon>Rhizobium</taxon>
    </lineage>
</organism>